<reference evidence="3 4" key="1">
    <citation type="journal article" date="2019" name="Sci. Rep.">
        <title>Orb-weaving spider Araneus ventricosus genome elucidates the spidroin gene catalogue.</title>
        <authorList>
            <person name="Kono N."/>
            <person name="Nakamura H."/>
            <person name="Ohtoshi R."/>
            <person name="Moran D.A.P."/>
            <person name="Shinohara A."/>
            <person name="Yoshida Y."/>
            <person name="Fujiwara M."/>
            <person name="Mori M."/>
            <person name="Tomita M."/>
            <person name="Arakawa K."/>
        </authorList>
    </citation>
    <scope>NUCLEOTIDE SEQUENCE [LARGE SCALE GENOMIC DNA]</scope>
</reference>
<organism evidence="3 4">
    <name type="scientific">Araneus ventricosus</name>
    <name type="common">Orbweaver spider</name>
    <name type="synonym">Epeira ventricosa</name>
    <dbReference type="NCBI Taxonomy" id="182803"/>
    <lineage>
        <taxon>Eukaryota</taxon>
        <taxon>Metazoa</taxon>
        <taxon>Ecdysozoa</taxon>
        <taxon>Arthropoda</taxon>
        <taxon>Chelicerata</taxon>
        <taxon>Arachnida</taxon>
        <taxon>Araneae</taxon>
        <taxon>Araneomorphae</taxon>
        <taxon>Entelegynae</taxon>
        <taxon>Araneoidea</taxon>
        <taxon>Araneidae</taxon>
        <taxon>Araneus</taxon>
    </lineage>
</organism>
<dbReference type="InterPro" id="IPR052560">
    <property type="entry name" value="RdDP_mobile_element"/>
</dbReference>
<keyword evidence="4" id="KW-1185">Reference proteome</keyword>
<dbReference type="PANTHER" id="PTHR36688">
    <property type="entry name" value="ENDO/EXONUCLEASE/PHOSPHATASE DOMAIN-CONTAINING PROTEIN"/>
    <property type="match status" value="1"/>
</dbReference>
<dbReference type="EMBL" id="BGPR01051221">
    <property type="protein sequence ID" value="GBO28186.1"/>
    <property type="molecule type" value="Genomic_DNA"/>
</dbReference>
<gene>
    <name evidence="3" type="primary">pol_1152</name>
    <name evidence="3" type="ORF">AVEN_150162_1</name>
</gene>
<dbReference type="Proteomes" id="UP000499080">
    <property type="component" value="Unassembled WGS sequence"/>
</dbReference>
<evidence type="ECO:0000313" key="4">
    <source>
        <dbReference type="Proteomes" id="UP000499080"/>
    </source>
</evidence>
<protein>
    <submittedName>
        <fullName evidence="3">RNA-directed DNA polymerase from mobile element jockey</fullName>
    </submittedName>
</protein>
<accession>A0A4Y2VV84</accession>
<comment type="caution">
    <text evidence="3">The sequence shown here is derived from an EMBL/GenBank/DDBJ whole genome shotgun (WGS) entry which is preliminary data.</text>
</comment>
<keyword evidence="3" id="KW-0695">RNA-directed DNA polymerase</keyword>
<dbReference type="SUPFAM" id="SSF56672">
    <property type="entry name" value="DNA/RNA polymerases"/>
    <property type="match status" value="1"/>
</dbReference>
<dbReference type="InterPro" id="IPR043502">
    <property type="entry name" value="DNA/RNA_pol_sf"/>
</dbReference>
<evidence type="ECO:0000259" key="2">
    <source>
        <dbReference type="PROSITE" id="PS50878"/>
    </source>
</evidence>
<evidence type="ECO:0000256" key="1">
    <source>
        <dbReference type="SAM" id="MobiDB-lite"/>
    </source>
</evidence>
<dbReference type="AlphaFoldDB" id="A0A4Y2VV84"/>
<feature type="compositionally biased region" description="Basic and acidic residues" evidence="1">
    <location>
        <begin position="121"/>
        <end position="132"/>
    </location>
</feature>
<dbReference type="InterPro" id="IPR000477">
    <property type="entry name" value="RT_dom"/>
</dbReference>
<evidence type="ECO:0000313" key="3">
    <source>
        <dbReference type="EMBL" id="GBO28186.1"/>
    </source>
</evidence>
<keyword evidence="3" id="KW-0548">Nucleotidyltransferase</keyword>
<dbReference type="PANTHER" id="PTHR36688:SF2">
    <property type="entry name" value="ENDONUCLEASE_EXONUCLEASE_PHOSPHATASE DOMAIN-CONTAINING PROTEIN"/>
    <property type="match status" value="1"/>
</dbReference>
<dbReference type="Pfam" id="PF00078">
    <property type="entry name" value="RVT_1"/>
    <property type="match status" value="1"/>
</dbReference>
<sequence>MEPMVLAEEDDDASNPFTAKRTINPELIYAIPLKQDEGQRCAQLRFLETQMKNYDEILSYNRLLCQKLPEEDSKTMFLQIDKDNSLLRTALEQKVSEIGLCPIVNCVYHNNLSNNPKPKRNRTETRKNENSKTQKLADQNEFQLPAKRHTAKLNENIHSKNSEINETVNLNNKFSNLSVDEAENGPTIVVHKPPPIMLKRTDNFHEVLKKINAEWGQVESKLGGPYIKLYVKDELEHRKLTKYLKIADLEYFTMTPRSERPIKVVIRGIPPETPAEYVKESLIEEYNFEIEKVAQLTQFQTKRPLPIYQITLNNTEVNKGIWNVNTLMLMKVTVRKFERKTGTIQCFNCNQWHHSAAGCGYKPRCIKCGGPHAKDQCTEKPKDVPLCINCKKEGHVASYKGCEMYPKPKDRRTHFPAFRKVDSAFSYADMANSRPLKPNEELYLPPHIRDLKTERNRSKKVWQRSRDPVSKNSYNIAQARFRSAITDFNQITYSNEIEQLNIYDGSLWRRTKRLKTKRSNIPQLKNPNSNLPAHTNLEKAEILANHFETQFTPNDIRDPNTENTVINSIEKFNSNSSPNKFKNVKPSEITDYLKKIKINKTSGMDGITNKMLKNLPLKIILKLTNIYNYLFKFNYFPNCWKTARILPILKPGKDPTHAVSYRPISLLPTLSKLGEKLILNRYMKHANKIKIPIPQQFGFTAQLSTTHQLLRVIEHIHEGKANRLATAAIFLDIAKAFDKVWIQGLIHKLIAYHFPPYIIKIICSYLQDRYFTVAVKETDSSSRKLNAGVPQGRILAPYIFVLFMNDIPQQRNITLSLYADDTAILAQGKTPDQTLTPLQNYVIKLEAWLVRWKIKLNVDKTEAIVFFKHSTKWPKINIYNTPINWKNEIKYLGVIIDKNINFHSHINHTRDKYNKAFRAQYSLICRNSGLSIDNKLLIYLAYLRPVITYASPIWACTAKTNLNKLETLENKTIRMIARAHWYQRTDEIRHALNIPSLKQFIHKLSTKFYSSLPTIANPEIAKIPNYDVSNSNNCKRPRYTLNLVDS</sequence>
<dbReference type="CDD" id="cd01650">
    <property type="entry name" value="RT_nLTR_like"/>
    <property type="match status" value="1"/>
</dbReference>
<name>A0A4Y2VV84_ARAVE</name>
<keyword evidence="3" id="KW-0808">Transferase</keyword>
<proteinExistence type="predicted"/>
<dbReference type="GO" id="GO:0003964">
    <property type="term" value="F:RNA-directed DNA polymerase activity"/>
    <property type="evidence" value="ECO:0007669"/>
    <property type="project" value="UniProtKB-KW"/>
</dbReference>
<dbReference type="OrthoDB" id="6433969at2759"/>
<feature type="region of interest" description="Disordered" evidence="1">
    <location>
        <begin position="112"/>
        <end position="140"/>
    </location>
</feature>
<dbReference type="PROSITE" id="PS50878">
    <property type="entry name" value="RT_POL"/>
    <property type="match status" value="1"/>
</dbReference>
<feature type="domain" description="Reverse transcriptase" evidence="2">
    <location>
        <begin position="629"/>
        <end position="896"/>
    </location>
</feature>